<protein>
    <submittedName>
        <fullName evidence="2">Uncharacterized protein</fullName>
    </submittedName>
</protein>
<evidence type="ECO:0000256" key="1">
    <source>
        <dbReference type="SAM" id="Phobius"/>
    </source>
</evidence>
<keyword evidence="1" id="KW-0812">Transmembrane</keyword>
<dbReference type="EMBL" id="GGEC01085472">
    <property type="protein sequence ID" value="MBX65956.1"/>
    <property type="molecule type" value="Transcribed_RNA"/>
</dbReference>
<accession>A0A2P2QG86</accession>
<dbReference type="AlphaFoldDB" id="A0A2P2QG86"/>
<keyword evidence="1" id="KW-0472">Membrane</keyword>
<organism evidence="2">
    <name type="scientific">Rhizophora mucronata</name>
    <name type="common">Asiatic mangrove</name>
    <dbReference type="NCBI Taxonomy" id="61149"/>
    <lineage>
        <taxon>Eukaryota</taxon>
        <taxon>Viridiplantae</taxon>
        <taxon>Streptophyta</taxon>
        <taxon>Embryophyta</taxon>
        <taxon>Tracheophyta</taxon>
        <taxon>Spermatophyta</taxon>
        <taxon>Magnoliopsida</taxon>
        <taxon>eudicotyledons</taxon>
        <taxon>Gunneridae</taxon>
        <taxon>Pentapetalae</taxon>
        <taxon>rosids</taxon>
        <taxon>fabids</taxon>
        <taxon>Malpighiales</taxon>
        <taxon>Rhizophoraceae</taxon>
        <taxon>Rhizophora</taxon>
    </lineage>
</organism>
<name>A0A2P2QG86_RHIMU</name>
<sequence>MTVWIAGLHGEESKFSHIKRKNNNKMTEAGRLVREQSEFRFTDESSVPSLKLFFFFCFLELFFGHWLYGR</sequence>
<reference evidence="2" key="1">
    <citation type="submission" date="2018-02" db="EMBL/GenBank/DDBJ databases">
        <title>Rhizophora mucronata_Transcriptome.</title>
        <authorList>
            <person name="Meera S.P."/>
            <person name="Sreeshan A."/>
            <person name="Augustine A."/>
        </authorList>
    </citation>
    <scope>NUCLEOTIDE SEQUENCE</scope>
    <source>
        <tissue evidence="2">Leaf</tissue>
    </source>
</reference>
<evidence type="ECO:0000313" key="2">
    <source>
        <dbReference type="EMBL" id="MBX65956.1"/>
    </source>
</evidence>
<feature type="transmembrane region" description="Helical" evidence="1">
    <location>
        <begin position="50"/>
        <end position="68"/>
    </location>
</feature>
<proteinExistence type="predicted"/>
<keyword evidence="1" id="KW-1133">Transmembrane helix</keyword>